<proteinExistence type="predicted"/>
<accession>A0ABS4F0X7</accession>
<keyword evidence="1" id="KW-0812">Transmembrane</keyword>
<feature type="transmembrane region" description="Helical" evidence="1">
    <location>
        <begin position="67"/>
        <end position="87"/>
    </location>
</feature>
<feature type="transmembrane region" description="Helical" evidence="1">
    <location>
        <begin position="120"/>
        <end position="138"/>
    </location>
</feature>
<dbReference type="InterPro" id="IPR005325">
    <property type="entry name" value="DUF308_memb"/>
</dbReference>
<dbReference type="Proteomes" id="UP000783390">
    <property type="component" value="Unassembled WGS sequence"/>
</dbReference>
<reference evidence="2 3" key="1">
    <citation type="submission" date="2021-03" db="EMBL/GenBank/DDBJ databases">
        <title>Genomic Encyclopedia of Type Strains, Phase IV (KMG-IV): sequencing the most valuable type-strain genomes for metagenomic binning, comparative biology and taxonomic classification.</title>
        <authorList>
            <person name="Goeker M."/>
        </authorList>
    </citation>
    <scope>NUCLEOTIDE SEQUENCE [LARGE SCALE GENOMIC DNA]</scope>
    <source>
        <strain evidence="2 3">DSM 3984</strain>
    </source>
</reference>
<feature type="transmembrane region" description="Helical" evidence="1">
    <location>
        <begin position="37"/>
        <end position="55"/>
    </location>
</feature>
<dbReference type="EMBL" id="JAGGJZ010000003">
    <property type="protein sequence ID" value="MBP1889911.1"/>
    <property type="molecule type" value="Genomic_DNA"/>
</dbReference>
<evidence type="ECO:0000313" key="3">
    <source>
        <dbReference type="Proteomes" id="UP000783390"/>
    </source>
</evidence>
<name>A0ABS4F0X7_9CLOT</name>
<evidence type="ECO:0000313" key="2">
    <source>
        <dbReference type="EMBL" id="MBP1889911.1"/>
    </source>
</evidence>
<dbReference type="PANTHER" id="PTHR34989">
    <property type="entry name" value="PROTEIN HDED"/>
    <property type="match status" value="1"/>
</dbReference>
<dbReference type="PANTHER" id="PTHR34989:SF1">
    <property type="entry name" value="PROTEIN HDED"/>
    <property type="match status" value="1"/>
</dbReference>
<keyword evidence="1" id="KW-1133">Transmembrane helix</keyword>
<dbReference type="Pfam" id="PF03729">
    <property type="entry name" value="DUF308"/>
    <property type="match status" value="1"/>
</dbReference>
<gene>
    <name evidence="2" type="ORF">J2Z53_001494</name>
</gene>
<dbReference type="InterPro" id="IPR052712">
    <property type="entry name" value="Acid_resist_chaperone_HdeD"/>
</dbReference>
<keyword evidence="1" id="KW-0472">Membrane</keyword>
<protein>
    <submittedName>
        <fullName evidence="2">Uncharacterized membrane protein HdeD (DUF308 family)</fullName>
    </submittedName>
</protein>
<feature type="transmembrane region" description="Helical" evidence="1">
    <location>
        <begin position="144"/>
        <end position="166"/>
    </location>
</feature>
<sequence>MENIQNETYELFFLQYIFLGLVGILFFIFPITSINYFTKLSGSLIVISGIFKLINSFSIEKKVANNFILSALDILFGVSLIFIKINIIENLLIFYGIWSVIRSIILLLGEIIYKNFRLNFKTIYIVSLIIIGCLIINYSRINILLVSIIIGIYFMINAICGVFVNLK</sequence>
<keyword evidence="3" id="KW-1185">Reference proteome</keyword>
<dbReference type="RefSeq" id="WP_209796792.1">
    <property type="nucleotide sequence ID" value="NZ_JAGGJZ010000003.1"/>
</dbReference>
<organism evidence="2 3">
    <name type="scientific">Clostridium moniliforme</name>
    <dbReference type="NCBI Taxonomy" id="39489"/>
    <lineage>
        <taxon>Bacteria</taxon>
        <taxon>Bacillati</taxon>
        <taxon>Bacillota</taxon>
        <taxon>Clostridia</taxon>
        <taxon>Eubacteriales</taxon>
        <taxon>Clostridiaceae</taxon>
        <taxon>Clostridium</taxon>
    </lineage>
</organism>
<feature type="transmembrane region" description="Helical" evidence="1">
    <location>
        <begin position="12"/>
        <end position="31"/>
    </location>
</feature>
<comment type="caution">
    <text evidence="2">The sequence shown here is derived from an EMBL/GenBank/DDBJ whole genome shotgun (WGS) entry which is preliminary data.</text>
</comment>
<feature type="transmembrane region" description="Helical" evidence="1">
    <location>
        <begin position="93"/>
        <end position="113"/>
    </location>
</feature>
<evidence type="ECO:0000256" key="1">
    <source>
        <dbReference type="SAM" id="Phobius"/>
    </source>
</evidence>